<evidence type="ECO:0000259" key="5">
    <source>
        <dbReference type="Pfam" id="PF03070"/>
    </source>
</evidence>
<dbReference type="STRING" id="36022.A0A061AU73"/>
<dbReference type="GO" id="GO:0008902">
    <property type="term" value="F:hydroxymethylpyrimidine kinase activity"/>
    <property type="evidence" value="ECO:0007669"/>
    <property type="project" value="TreeGrafter"/>
</dbReference>
<dbReference type="SUPFAM" id="SSF53613">
    <property type="entry name" value="Ribokinase-like"/>
    <property type="match status" value="1"/>
</dbReference>
<reference evidence="8" key="3">
    <citation type="submission" date="2017-01" db="EMBL/GenBank/DDBJ databases">
        <authorList>
            <person name="Mah S.A."/>
            <person name="Swanson W.J."/>
            <person name="Moy G.W."/>
            <person name="Vacquier V.D."/>
        </authorList>
    </citation>
    <scope>NUCLEOTIDE SEQUENCE [LARGE SCALE GENOMIC DNA]</scope>
    <source>
        <strain evidence="8">65</strain>
    </source>
</reference>
<keyword evidence="3 8" id="KW-0418">Kinase</keyword>
<dbReference type="Gene3D" id="3.40.1190.20">
    <property type="match status" value="1"/>
</dbReference>
<dbReference type="NCBIfam" id="TIGR00097">
    <property type="entry name" value="HMP-P_kinase"/>
    <property type="match status" value="1"/>
</dbReference>
<dbReference type="GO" id="GO:0050334">
    <property type="term" value="F:thiaminase activity"/>
    <property type="evidence" value="ECO:0007669"/>
    <property type="project" value="InterPro"/>
</dbReference>
<dbReference type="InterPro" id="IPR013749">
    <property type="entry name" value="PM/HMP-P_kinase-1"/>
</dbReference>
<dbReference type="EMBL" id="MPUK01000005">
    <property type="protein sequence ID" value="ONH67289.1"/>
    <property type="molecule type" value="Genomic_DNA"/>
</dbReference>
<dbReference type="VEuPathDB" id="FungiDB:BON22_3067"/>
<dbReference type="CDD" id="cd01169">
    <property type="entry name" value="HMPP_kinase"/>
    <property type="match status" value="1"/>
</dbReference>
<dbReference type="OrthoDB" id="10028886at2759"/>
<dbReference type="FunFam" id="3.40.1190.20:FF:000003">
    <property type="entry name" value="Phosphomethylpyrimidine kinase ThiD"/>
    <property type="match status" value="1"/>
</dbReference>
<dbReference type="GO" id="GO:0009228">
    <property type="term" value="P:thiamine biosynthetic process"/>
    <property type="evidence" value="ECO:0007669"/>
    <property type="project" value="InterPro"/>
</dbReference>
<dbReference type="InterPro" id="IPR016084">
    <property type="entry name" value="Haem_Oase-like_multi-hlx"/>
</dbReference>
<accession>A0A061AU73</accession>
<dbReference type="PANTHER" id="PTHR20858">
    <property type="entry name" value="PHOSPHOMETHYLPYRIMIDINE KINASE"/>
    <property type="match status" value="1"/>
</dbReference>
<feature type="domain" description="Pyridoxamine kinase/Phosphomethylpyrimidine kinase" evidence="6">
    <location>
        <begin position="28"/>
        <end position="285"/>
    </location>
</feature>
<dbReference type="Pfam" id="PF08543">
    <property type="entry name" value="Phos_pyr_kin"/>
    <property type="match status" value="1"/>
</dbReference>
<dbReference type="Proteomes" id="UP000189513">
    <property type="component" value="Unassembled WGS sequence"/>
</dbReference>
<evidence type="ECO:0000256" key="3">
    <source>
        <dbReference type="ARBA" id="ARBA00022777"/>
    </source>
</evidence>
<dbReference type="AlphaFoldDB" id="A0A061AU73"/>
<dbReference type="OMA" id="FWEMFPY"/>
<protein>
    <submittedName>
        <fullName evidence="7">CYFA0S06e03444g1_1</fullName>
    </submittedName>
    <submittedName>
        <fullName evidence="8">Hydroxymethylpyrimidine/phosphomethylpyrimidine kinase THI20</fullName>
    </submittedName>
</protein>
<dbReference type="Gene3D" id="1.20.910.10">
    <property type="entry name" value="Heme oxygenase-like"/>
    <property type="match status" value="1"/>
</dbReference>
<keyword evidence="2" id="KW-0547">Nucleotide-binding</keyword>
<evidence type="ECO:0000259" key="6">
    <source>
        <dbReference type="Pfam" id="PF08543"/>
    </source>
</evidence>
<reference evidence="9" key="2">
    <citation type="journal article" date="2017" name="Genome Announc.">
        <title>Genome sequences of Cyberlindnera fabianii 65, Pichia kudriavzevii 129, and Saccharomyces cerevisiae 131 isolated from fermented masau fruits in Zimbabwe.</title>
        <authorList>
            <person name="van Rijswijck I.M.H."/>
            <person name="Derks M.F.L."/>
            <person name="Abee T."/>
            <person name="de Ridder D."/>
            <person name="Smid E.J."/>
        </authorList>
    </citation>
    <scope>NUCLEOTIDE SEQUENCE [LARGE SCALE GENOMIC DNA]</scope>
    <source>
        <strain evidence="9">65</strain>
    </source>
</reference>
<dbReference type="EMBL" id="LK052891">
    <property type="protein sequence ID" value="CDR41186.1"/>
    <property type="molecule type" value="Genomic_DNA"/>
</dbReference>
<dbReference type="GO" id="GO:0005829">
    <property type="term" value="C:cytosol"/>
    <property type="evidence" value="ECO:0007669"/>
    <property type="project" value="TreeGrafter"/>
</dbReference>
<evidence type="ECO:0000256" key="1">
    <source>
        <dbReference type="ARBA" id="ARBA00022679"/>
    </source>
</evidence>
<dbReference type="PANTHER" id="PTHR20858:SF17">
    <property type="entry name" value="HYDROXYMETHYLPYRIMIDINE_PHOSPHOMETHYLPYRIMIDINE KINASE THI20-RELATED"/>
    <property type="match status" value="1"/>
</dbReference>
<dbReference type="InterPro" id="IPR027574">
    <property type="entry name" value="Thiaminase_II"/>
</dbReference>
<dbReference type="SUPFAM" id="SSF48613">
    <property type="entry name" value="Heme oxygenase-like"/>
    <property type="match status" value="1"/>
</dbReference>
<evidence type="ECO:0000256" key="2">
    <source>
        <dbReference type="ARBA" id="ARBA00022741"/>
    </source>
</evidence>
<evidence type="ECO:0000313" key="9">
    <source>
        <dbReference type="Proteomes" id="UP000189513"/>
    </source>
</evidence>
<proteinExistence type="predicted"/>
<evidence type="ECO:0000313" key="8">
    <source>
        <dbReference type="EMBL" id="ONH67289.1"/>
    </source>
</evidence>
<dbReference type="GO" id="GO:0008972">
    <property type="term" value="F:phosphomethylpyrimidine kinase activity"/>
    <property type="evidence" value="ECO:0007669"/>
    <property type="project" value="InterPro"/>
</dbReference>
<feature type="domain" description="Thiaminase-2/PQQC" evidence="5">
    <location>
        <begin position="317"/>
        <end position="519"/>
    </location>
</feature>
<name>A0A061AU73_CYBFA</name>
<keyword evidence="9" id="KW-1185">Reference proteome</keyword>
<dbReference type="Pfam" id="PF03070">
    <property type="entry name" value="TENA_THI-4"/>
    <property type="match status" value="1"/>
</dbReference>
<keyword evidence="4" id="KW-0067">ATP-binding</keyword>
<dbReference type="InterPro" id="IPR004305">
    <property type="entry name" value="Thiaminase-2/PQQC"/>
</dbReference>
<gene>
    <name evidence="8" type="ORF">BON22_3067</name>
    <name evidence="7" type="ORF">CYFA0S_06e03444g</name>
</gene>
<evidence type="ECO:0000256" key="4">
    <source>
        <dbReference type="ARBA" id="ARBA00022840"/>
    </source>
</evidence>
<evidence type="ECO:0000313" key="7">
    <source>
        <dbReference type="EMBL" id="CDR41186.1"/>
    </source>
</evidence>
<dbReference type="NCBIfam" id="TIGR04306">
    <property type="entry name" value="salvage_TenA"/>
    <property type="match status" value="1"/>
</dbReference>
<sequence length="523" mass="56270">MSTREIVIHGPALTPSELPTVLTVAGSDSSGGAGIEADLKTISAHGSYGLTCITALTAQNTTGVESISFTDRATLDNILEQNFKDVKVDVVKTGLMTLDAVNALDLALSKYHVGKPLVIDPVMVASTGAQLSGEDVLKVAVEKLFKRATLITPNVPETKKLLGLYDDEFEIDGPDSMSKAARIIHEKTGCLNVLVKGGHCLEKSDNAKYLTDVLYTSANDTISIFRSTAIDSQNTHGTGCTLASAISANLASGLSLVGSIESAIRYVHSAILSAPQLGHGHGPLNHVFHISSPALSTFSVSNAPFIEGHFVDYLISHPAVKPAWNGYVNHPFVAQLAEGTLPYSSFLQFVSQDYPYLVNYARIHSIAASVAPDMACIDREIAILTEIKHELGEHAKRLAAKGVVELESLQMNATCKAYCDYLTEVAKGGDWLEINVAMSPCLLGYYQAAKNVSAKDGIRSEYKEWLDTYTSESYLGAVNKGKQTLEKHSVGISYEKAQKLVKIFADVCLLEENFWSSALHETA</sequence>
<dbReference type="CDD" id="cd19367">
    <property type="entry name" value="TenA_C_ScTHI20-like"/>
    <property type="match status" value="1"/>
</dbReference>
<reference evidence="7" key="1">
    <citation type="journal article" date="2014" name="Genome Announc.">
        <title>Genome sequence of the yeast Cyberlindnera fabianii (Hansenula fabianii).</title>
        <authorList>
            <person name="Freel K.C."/>
            <person name="Sarilar V."/>
            <person name="Neuveglise C."/>
            <person name="Devillers H."/>
            <person name="Friedrich A."/>
            <person name="Schacherer J."/>
        </authorList>
    </citation>
    <scope>NUCLEOTIDE SEQUENCE</scope>
    <source>
        <strain evidence="7">YJS4271</strain>
    </source>
</reference>
<dbReference type="GO" id="GO:0005524">
    <property type="term" value="F:ATP binding"/>
    <property type="evidence" value="ECO:0007669"/>
    <property type="project" value="UniProtKB-KW"/>
</dbReference>
<keyword evidence="1" id="KW-0808">Transferase</keyword>
<organism evidence="7">
    <name type="scientific">Cyberlindnera fabianii</name>
    <name type="common">Yeast</name>
    <name type="synonym">Hansenula fabianii</name>
    <dbReference type="NCBI Taxonomy" id="36022"/>
    <lineage>
        <taxon>Eukaryota</taxon>
        <taxon>Fungi</taxon>
        <taxon>Dikarya</taxon>
        <taxon>Ascomycota</taxon>
        <taxon>Saccharomycotina</taxon>
        <taxon>Saccharomycetes</taxon>
        <taxon>Phaffomycetales</taxon>
        <taxon>Phaffomycetaceae</taxon>
        <taxon>Cyberlindnera</taxon>
    </lineage>
</organism>
<dbReference type="InterPro" id="IPR004399">
    <property type="entry name" value="HMP/HMP-P_kinase_dom"/>
</dbReference>
<dbReference type="InterPro" id="IPR029056">
    <property type="entry name" value="Ribokinase-like"/>
</dbReference>